<dbReference type="AlphaFoldDB" id="A0A2N3IBK3"/>
<dbReference type="Gene3D" id="3.40.1350.10">
    <property type="match status" value="1"/>
</dbReference>
<dbReference type="OrthoDB" id="9785117at2"/>
<dbReference type="Pfam" id="PF09002">
    <property type="entry name" value="Card1_endonuc"/>
    <property type="match status" value="1"/>
</dbReference>
<feature type="domain" description="Card1 CARF" evidence="2">
    <location>
        <begin position="4"/>
        <end position="143"/>
    </location>
</feature>
<dbReference type="Gene3D" id="3.40.50.10770">
    <property type="entry name" value="Hypothetical protein VC1899 like domain (Restriction endonuclease-like)"/>
    <property type="match status" value="1"/>
</dbReference>
<dbReference type="InterPro" id="IPR056339">
    <property type="entry name" value="CARF_Card1"/>
</dbReference>
<keyword evidence="4" id="KW-1185">Reference proteome</keyword>
<comment type="caution">
    <text evidence="3">The sequence shown here is derived from an EMBL/GenBank/DDBJ whole genome shotgun (WGS) entry which is preliminary data.</text>
</comment>
<dbReference type="SUPFAM" id="SSF52980">
    <property type="entry name" value="Restriction endonuclease-like"/>
    <property type="match status" value="1"/>
</dbReference>
<dbReference type="Pfam" id="PF23400">
    <property type="entry name" value="CARF_Card1"/>
    <property type="match status" value="1"/>
</dbReference>
<evidence type="ECO:0000313" key="4">
    <source>
        <dbReference type="Proteomes" id="UP000233387"/>
    </source>
</evidence>
<evidence type="ECO:0000259" key="1">
    <source>
        <dbReference type="Pfam" id="PF09002"/>
    </source>
</evidence>
<evidence type="ECO:0008006" key="5">
    <source>
        <dbReference type="Google" id="ProtNLM"/>
    </source>
</evidence>
<dbReference type="GO" id="GO:0003676">
    <property type="term" value="F:nucleic acid binding"/>
    <property type="evidence" value="ECO:0007669"/>
    <property type="project" value="InterPro"/>
</dbReference>
<evidence type="ECO:0000259" key="2">
    <source>
        <dbReference type="Pfam" id="PF23400"/>
    </source>
</evidence>
<dbReference type="EMBL" id="NKXO01000031">
    <property type="protein sequence ID" value="PKQ67669.1"/>
    <property type="molecule type" value="Genomic_DNA"/>
</dbReference>
<protein>
    <recommendedName>
        <fullName evidence="5">DUF1887 family protein</fullName>
    </recommendedName>
</protein>
<dbReference type="InterPro" id="IPR015093">
    <property type="entry name" value="Card1_endonucl_dom"/>
</dbReference>
<dbReference type="Proteomes" id="UP000233387">
    <property type="component" value="Unassembled WGS sequence"/>
</dbReference>
<organism evidence="3 4">
    <name type="scientific">Raineya orbicola</name>
    <dbReference type="NCBI Taxonomy" id="2016530"/>
    <lineage>
        <taxon>Bacteria</taxon>
        <taxon>Pseudomonadati</taxon>
        <taxon>Bacteroidota</taxon>
        <taxon>Cytophagia</taxon>
        <taxon>Cytophagales</taxon>
        <taxon>Raineyaceae</taxon>
        <taxon>Raineya</taxon>
    </lineage>
</organism>
<dbReference type="RefSeq" id="WP_101359210.1">
    <property type="nucleotide sequence ID" value="NZ_NKXO01000031.1"/>
</dbReference>
<reference evidence="3 4" key="1">
    <citation type="submission" date="2017-06" db="EMBL/GenBank/DDBJ databases">
        <title>Raineya orbicola gen. nov., sp. nov. a slightly thermophilic bacterium of the phylum Bacteroidetes and the description of Raineyaceae fam. nov.</title>
        <authorList>
            <person name="Albuquerque L."/>
            <person name="Polonia A.R.M."/>
            <person name="Barroso C."/>
            <person name="Froufe H.J.C."/>
            <person name="Lage O."/>
            <person name="Lobo-Da-Cunha A."/>
            <person name="Egas C."/>
            <person name="Da Costa M.S."/>
        </authorList>
    </citation>
    <scope>NUCLEOTIDE SEQUENCE [LARGE SCALE GENOMIC DNA]</scope>
    <source>
        <strain evidence="3 4">SPSPC-11</strain>
    </source>
</reference>
<sequence length="373" mass="43867">MKNVAVLIISDQTIQNVQFIKEFSEKIGTYWFITTESMENKGCSEWICETLQLPKENVQKILVNEFSLQNITEKLKDRYQSENSYLVNITGGTKLMSIAVYDFFREKTNATIYYLTGRKNEFLNLTQNSHKETLQQKITLYEYLTSYGIKVKESSQKVPMKTFELAKAMYQEFIQAKQANIDCLQKLRDKIQEDKKIKEINVTDFENLSELLQAIDLQHRGQISRKDAEYLTGKWLEEWTYYRIKEKLQLNENTIAIGLYLQKKGIEKTENDFDVMFILKNELYIVECKTSHKINKENKLNEFIYKLDALQKEFGLFSQAFIYTLGSLPTDDNPKNILKDRLKFHRITLLTKEQVNIENTKSFEGWLNNLANG</sequence>
<dbReference type="InterPro" id="IPR011335">
    <property type="entry name" value="Restrct_endonuc-II-like"/>
</dbReference>
<accession>A0A2N3IBK3</accession>
<name>A0A2N3IBK3_9BACT</name>
<evidence type="ECO:0000313" key="3">
    <source>
        <dbReference type="EMBL" id="PKQ67669.1"/>
    </source>
</evidence>
<feature type="domain" description="Card1 endonuclease" evidence="1">
    <location>
        <begin position="228"/>
        <end position="353"/>
    </location>
</feature>
<gene>
    <name evidence="3" type="ORF">Rain11_1944</name>
</gene>
<proteinExistence type="predicted"/>
<dbReference type="InterPro" id="IPR011856">
    <property type="entry name" value="tRNA_endonuc-like_dom_sf"/>
</dbReference>